<dbReference type="InterPro" id="IPR000504">
    <property type="entry name" value="RRM_dom"/>
</dbReference>
<dbReference type="FunFam" id="3.30.70.330:FF:001085">
    <property type="entry name" value="Related to TIF3-translation initiation factor eIF-4B"/>
    <property type="match status" value="1"/>
</dbReference>
<evidence type="ECO:0000256" key="3">
    <source>
        <dbReference type="SAM" id="MobiDB-lite"/>
    </source>
</evidence>
<evidence type="ECO:0000256" key="1">
    <source>
        <dbReference type="ARBA" id="ARBA00022884"/>
    </source>
</evidence>
<feature type="region of interest" description="Disordered" evidence="3">
    <location>
        <begin position="22"/>
        <end position="90"/>
    </location>
</feature>
<dbReference type="Gene3D" id="3.30.70.330">
    <property type="match status" value="1"/>
</dbReference>
<sequence length="644" mass="68701">MAPKKKGTKVLLGDFLADDSMGRSWADEMDELPTAPAPRDPNDPPAAGLGGSHLSRFDGNNRYGDRDQSRRGGDRDMDRPPRAELPVPDKAPFNAFIGNLSWEVTNSDLEQFFGATHIISIRMMNDNATGKPKGYGYIEFDEREALVAALDKSGREVGGRVIRVSVAEAPKEREDRTGGAWRREGPLPSLDDNRRSRNPSNNYERTSMDEDRGERMGFGSKFVPSSTSSTGLGQRSHSGRGYSRAGFGEGGDYEGDNIDRGARMGFGSKFVPSVEEPRNNREPPKRGSNFVPSLGTPAGSDDGHSVSGGSTRRLGFADRKSSEGGLTPADSVSTWRSTRSPIISSDRESAPSSSTLPPTRRKLELSARTVSPSDGTSTPPQSLSASSKPSPFGAAKPVDSTEREKAIQEKLERERDELTALVAKKAAGLSHKPSQETVTRPQNEETASVASADPAPPPSSASKAPKPNPFGAAKPVDTLSKELEIEEKLLKEKKQLEKKIRKEAEEAKAAPVSKPAPPPPAEPNKQATVAPVVVTASSPSNPPSSKLVSSKWRSAGVETSKMTNGKATPTSTPVALNEPSPKSPSLSSFRKEGISFAALAKTAAATSPTQPKSSAGPEESRSKLSSQAPRTILKRTEGVSISNQ</sequence>
<organism evidence="5 6">
    <name type="scientific">Cronartium quercuum f. sp. fusiforme G11</name>
    <dbReference type="NCBI Taxonomy" id="708437"/>
    <lineage>
        <taxon>Eukaryota</taxon>
        <taxon>Fungi</taxon>
        <taxon>Dikarya</taxon>
        <taxon>Basidiomycota</taxon>
        <taxon>Pucciniomycotina</taxon>
        <taxon>Pucciniomycetes</taxon>
        <taxon>Pucciniales</taxon>
        <taxon>Coleosporiaceae</taxon>
        <taxon>Cronartium</taxon>
    </lineage>
</organism>
<dbReference type="PANTHER" id="PTHR23236:SF11">
    <property type="entry name" value="EUKARYOTIC TRANSLATION INITIATION FACTOR 4H"/>
    <property type="match status" value="1"/>
</dbReference>
<feature type="domain" description="RRM" evidence="4">
    <location>
        <begin position="93"/>
        <end position="169"/>
    </location>
</feature>
<feature type="region of interest" description="Disordered" evidence="3">
    <location>
        <begin position="169"/>
        <end position="477"/>
    </location>
</feature>
<evidence type="ECO:0000313" key="6">
    <source>
        <dbReference type="Proteomes" id="UP000886653"/>
    </source>
</evidence>
<dbReference type="InterPro" id="IPR035979">
    <property type="entry name" value="RBD_domain_sf"/>
</dbReference>
<reference evidence="5" key="1">
    <citation type="submission" date="2013-11" db="EMBL/GenBank/DDBJ databases">
        <title>Genome sequence of the fusiform rust pathogen reveals effectors for host alternation and coevolution with pine.</title>
        <authorList>
            <consortium name="DOE Joint Genome Institute"/>
            <person name="Smith K."/>
            <person name="Pendleton A."/>
            <person name="Kubisiak T."/>
            <person name="Anderson C."/>
            <person name="Salamov A."/>
            <person name="Aerts A."/>
            <person name="Riley R."/>
            <person name="Clum A."/>
            <person name="Lindquist E."/>
            <person name="Ence D."/>
            <person name="Campbell M."/>
            <person name="Kronenberg Z."/>
            <person name="Feau N."/>
            <person name="Dhillon B."/>
            <person name="Hamelin R."/>
            <person name="Burleigh J."/>
            <person name="Smith J."/>
            <person name="Yandell M."/>
            <person name="Nelson C."/>
            <person name="Grigoriev I."/>
            <person name="Davis J."/>
        </authorList>
    </citation>
    <scope>NUCLEOTIDE SEQUENCE</scope>
    <source>
        <strain evidence="5">G11</strain>
    </source>
</reference>
<feature type="compositionally biased region" description="Polar residues" evidence="3">
    <location>
        <begin position="330"/>
        <end position="343"/>
    </location>
</feature>
<feature type="compositionally biased region" description="Polar residues" evidence="3">
    <location>
        <begin position="435"/>
        <end position="446"/>
    </location>
</feature>
<evidence type="ECO:0000313" key="5">
    <source>
        <dbReference type="EMBL" id="KAG0143387.1"/>
    </source>
</evidence>
<feature type="compositionally biased region" description="Basic and acidic residues" evidence="3">
    <location>
        <begin position="169"/>
        <end position="195"/>
    </location>
</feature>
<accession>A0A9P6NFR9</accession>
<dbReference type="SMART" id="SM00360">
    <property type="entry name" value="RRM"/>
    <property type="match status" value="1"/>
</dbReference>
<dbReference type="InterPro" id="IPR012677">
    <property type="entry name" value="Nucleotide-bd_a/b_plait_sf"/>
</dbReference>
<dbReference type="EMBL" id="MU167320">
    <property type="protein sequence ID" value="KAG0143387.1"/>
    <property type="molecule type" value="Genomic_DNA"/>
</dbReference>
<evidence type="ECO:0000256" key="2">
    <source>
        <dbReference type="PROSITE-ProRule" id="PRU00176"/>
    </source>
</evidence>
<dbReference type="PROSITE" id="PS50102">
    <property type="entry name" value="RRM"/>
    <property type="match status" value="1"/>
</dbReference>
<feature type="compositionally biased region" description="Polar residues" evidence="3">
    <location>
        <begin position="560"/>
        <end position="574"/>
    </location>
</feature>
<feature type="compositionally biased region" description="Basic and acidic residues" evidence="3">
    <location>
        <begin position="206"/>
        <end position="215"/>
    </location>
</feature>
<feature type="compositionally biased region" description="Basic and acidic residues" evidence="3">
    <location>
        <begin position="63"/>
        <end position="82"/>
    </location>
</feature>
<proteinExistence type="predicted"/>
<keyword evidence="6" id="KW-1185">Reference proteome</keyword>
<feature type="compositionally biased region" description="Polar residues" evidence="3">
    <location>
        <begin position="368"/>
        <end position="389"/>
    </location>
</feature>
<feature type="compositionally biased region" description="Polar residues" evidence="3">
    <location>
        <begin position="223"/>
        <end position="236"/>
    </location>
</feature>
<keyword evidence="1 2" id="KW-0694">RNA-binding</keyword>
<feature type="compositionally biased region" description="Low complexity" evidence="3">
    <location>
        <begin position="597"/>
        <end position="606"/>
    </location>
</feature>
<gene>
    <name evidence="5" type="ORF">CROQUDRAFT_185427</name>
</gene>
<dbReference type="Pfam" id="PF00076">
    <property type="entry name" value="RRM_1"/>
    <property type="match status" value="1"/>
</dbReference>
<comment type="caution">
    <text evidence="5">The sequence shown here is derived from an EMBL/GenBank/DDBJ whole genome shotgun (WGS) entry which is preliminary data.</text>
</comment>
<name>A0A9P6NFR9_9BASI</name>
<dbReference type="PANTHER" id="PTHR23236">
    <property type="entry name" value="EUKARYOTIC TRANSLATION INITIATION FACTOR 4B/4H"/>
    <property type="match status" value="1"/>
</dbReference>
<protein>
    <recommendedName>
        <fullName evidence="4">RRM domain-containing protein</fullName>
    </recommendedName>
</protein>
<dbReference type="GO" id="GO:0005730">
    <property type="term" value="C:nucleolus"/>
    <property type="evidence" value="ECO:0007669"/>
    <property type="project" value="TreeGrafter"/>
</dbReference>
<dbReference type="AlphaFoldDB" id="A0A9P6NFR9"/>
<dbReference type="SUPFAM" id="SSF54928">
    <property type="entry name" value="RNA-binding domain, RBD"/>
    <property type="match status" value="1"/>
</dbReference>
<feature type="compositionally biased region" description="Low complexity" evidence="3">
    <location>
        <begin position="523"/>
        <end position="551"/>
    </location>
</feature>
<dbReference type="OrthoDB" id="48651at2759"/>
<feature type="compositionally biased region" description="Basic and acidic residues" evidence="3">
    <location>
        <begin position="275"/>
        <end position="285"/>
    </location>
</feature>
<dbReference type="GO" id="GO:0003723">
    <property type="term" value="F:RNA binding"/>
    <property type="evidence" value="ECO:0007669"/>
    <property type="project" value="UniProtKB-UniRule"/>
</dbReference>
<evidence type="ECO:0000259" key="4">
    <source>
        <dbReference type="PROSITE" id="PS50102"/>
    </source>
</evidence>
<dbReference type="Proteomes" id="UP000886653">
    <property type="component" value="Unassembled WGS sequence"/>
</dbReference>
<feature type="compositionally biased region" description="Basic and acidic residues" evidence="3">
    <location>
        <begin position="399"/>
        <end position="418"/>
    </location>
</feature>
<feature type="region of interest" description="Disordered" evidence="3">
    <location>
        <begin position="501"/>
        <end position="644"/>
    </location>
</feature>